<dbReference type="EMBL" id="SKBQ01000082">
    <property type="protein sequence ID" value="TPX08004.1"/>
    <property type="molecule type" value="Genomic_DNA"/>
</dbReference>
<dbReference type="InterPro" id="IPR020846">
    <property type="entry name" value="MFS_dom"/>
</dbReference>
<reference evidence="8 9" key="1">
    <citation type="submission" date="2019-06" db="EMBL/GenBank/DDBJ databases">
        <title>Draft genome sequence of the filamentous fungus Phialemoniopsis curvata isolated from diesel fuel.</title>
        <authorList>
            <person name="Varaljay V.A."/>
            <person name="Lyon W.J."/>
            <person name="Crouch A.L."/>
            <person name="Drake C.E."/>
            <person name="Hollomon J.M."/>
            <person name="Nadeau L.J."/>
            <person name="Nunn H.S."/>
            <person name="Stevenson B.S."/>
            <person name="Bojanowski C.L."/>
            <person name="Crookes-Goodson W.J."/>
        </authorList>
    </citation>
    <scope>NUCLEOTIDE SEQUENCE [LARGE SCALE GENOMIC DNA]</scope>
    <source>
        <strain evidence="8 9">D216</strain>
    </source>
</reference>
<dbReference type="GO" id="GO:0005886">
    <property type="term" value="C:plasma membrane"/>
    <property type="evidence" value="ECO:0007669"/>
    <property type="project" value="TreeGrafter"/>
</dbReference>
<feature type="compositionally biased region" description="Basic and acidic residues" evidence="5">
    <location>
        <begin position="1"/>
        <end position="10"/>
    </location>
</feature>
<feature type="transmembrane region" description="Helical" evidence="6">
    <location>
        <begin position="380"/>
        <end position="397"/>
    </location>
</feature>
<feature type="transmembrane region" description="Helical" evidence="6">
    <location>
        <begin position="312"/>
        <end position="332"/>
    </location>
</feature>
<protein>
    <recommendedName>
        <fullName evidence="7">Major facilitator superfamily (MFS) profile domain-containing protein</fullName>
    </recommendedName>
</protein>
<evidence type="ECO:0000256" key="6">
    <source>
        <dbReference type="SAM" id="Phobius"/>
    </source>
</evidence>
<feature type="region of interest" description="Disordered" evidence="5">
    <location>
        <begin position="1"/>
        <end position="23"/>
    </location>
</feature>
<dbReference type="GeneID" id="41977782"/>
<evidence type="ECO:0000256" key="2">
    <source>
        <dbReference type="ARBA" id="ARBA00022692"/>
    </source>
</evidence>
<evidence type="ECO:0000256" key="4">
    <source>
        <dbReference type="ARBA" id="ARBA00023136"/>
    </source>
</evidence>
<dbReference type="FunCoup" id="A0A507ANP7">
    <property type="interactions" value="25"/>
</dbReference>
<evidence type="ECO:0000256" key="5">
    <source>
        <dbReference type="SAM" id="MobiDB-lite"/>
    </source>
</evidence>
<feature type="transmembrane region" description="Helical" evidence="6">
    <location>
        <begin position="142"/>
        <end position="160"/>
    </location>
</feature>
<keyword evidence="3 6" id="KW-1133">Transmembrane helix</keyword>
<dbReference type="SUPFAM" id="SSF103473">
    <property type="entry name" value="MFS general substrate transporter"/>
    <property type="match status" value="1"/>
</dbReference>
<feature type="transmembrane region" description="Helical" evidence="6">
    <location>
        <begin position="352"/>
        <end position="373"/>
    </location>
</feature>
<sequence length="578" mass="64090">MTDVEKVEHGHHPHNNGADNGVLNNGAAAEEQQVPPHANMTVGQYLGTRLSSLKPPMNKTPNPFKLLGMLNRMQWAFFGVAFFAWTWDAFDFFTVSLTVSSLAKQFGKTNTDITWGITLVLMFRSVGSILFGIAADRYGRKWPFILNNVLFIILELKYYANWVSIMRWFDGLAFNANDVGGALLSAQFLACRALFGVAMGGLYGNAAATALEDLPSEARGLMSGILQQGYAFGYLLATAFARGLVNTTSHGWRPLFWFGACPPVLIILWRLMLPETKIYKQHASVRRTAKTSGPSVSKVFLREGKVALRRHWLLLTYLVLLMAGFNFASHGSQDLYPTMLENQFEFSPNRVTVTQVCANLGAMLGGTVVGFCSQIFGRRLSIMVMCVIGGALLYPYTFTSSNAVIAAAFFEQFCVQGAWGVIPIHLMELSPGAFRTFVVGTSYQLGNLVSSASSTIESTIGDRFPLPPTASGTKRYEYGKVICIFMGCVYAYVLLLTFIGPEFLGRKFDVAHDADVREVADEETIHDAIRRRERLGMGMSDEDLEDEAAFRREEELEAERELQRQAQKEKAAAARPQH</sequence>
<feature type="transmembrane region" description="Helical" evidence="6">
    <location>
        <begin position="403"/>
        <end position="426"/>
    </location>
</feature>
<accession>A0A507ANP7</accession>
<feature type="region of interest" description="Disordered" evidence="5">
    <location>
        <begin position="537"/>
        <end position="578"/>
    </location>
</feature>
<keyword evidence="2 6" id="KW-0812">Transmembrane</keyword>
<feature type="transmembrane region" description="Helical" evidence="6">
    <location>
        <begin position="255"/>
        <end position="273"/>
    </location>
</feature>
<dbReference type="InterPro" id="IPR036259">
    <property type="entry name" value="MFS_trans_sf"/>
</dbReference>
<dbReference type="STRING" id="1093900.A0A507ANP7"/>
<feature type="transmembrane region" description="Helical" evidence="6">
    <location>
        <begin position="225"/>
        <end position="243"/>
    </location>
</feature>
<feature type="transmembrane region" description="Helical" evidence="6">
    <location>
        <begin position="180"/>
        <end position="204"/>
    </location>
</feature>
<evidence type="ECO:0000313" key="9">
    <source>
        <dbReference type="Proteomes" id="UP000319257"/>
    </source>
</evidence>
<keyword evidence="4 6" id="KW-0472">Membrane</keyword>
<dbReference type="InParanoid" id="A0A507ANP7"/>
<feature type="domain" description="Major facilitator superfamily (MFS) profile" evidence="7">
    <location>
        <begin position="77"/>
        <end position="504"/>
    </location>
</feature>
<proteinExistence type="predicted"/>
<dbReference type="AlphaFoldDB" id="A0A507ANP7"/>
<dbReference type="RefSeq" id="XP_030989715.1">
    <property type="nucleotide sequence ID" value="XM_031132942.1"/>
</dbReference>
<dbReference type="PROSITE" id="PS50850">
    <property type="entry name" value="MFS"/>
    <property type="match status" value="1"/>
</dbReference>
<dbReference type="GO" id="GO:0015355">
    <property type="term" value="F:secondary active monocarboxylate transmembrane transporter activity"/>
    <property type="evidence" value="ECO:0007669"/>
    <property type="project" value="TreeGrafter"/>
</dbReference>
<feature type="compositionally biased region" description="Basic and acidic residues" evidence="5">
    <location>
        <begin position="548"/>
        <end position="572"/>
    </location>
</feature>
<gene>
    <name evidence="8" type="ORF">E0L32_010335</name>
</gene>
<dbReference type="OrthoDB" id="5296287at2759"/>
<dbReference type="FunFam" id="1.20.1250.20:FF:000276">
    <property type="entry name" value="Sugar transporter family protein"/>
    <property type="match status" value="1"/>
</dbReference>
<feature type="transmembrane region" description="Helical" evidence="6">
    <location>
        <begin position="75"/>
        <end position="93"/>
    </location>
</feature>
<dbReference type="Gene3D" id="1.20.1250.20">
    <property type="entry name" value="MFS general substrate transporter like domains"/>
    <property type="match status" value="2"/>
</dbReference>
<keyword evidence="9" id="KW-1185">Reference proteome</keyword>
<organism evidence="8 9">
    <name type="scientific">Thyridium curvatum</name>
    <dbReference type="NCBI Taxonomy" id="1093900"/>
    <lineage>
        <taxon>Eukaryota</taxon>
        <taxon>Fungi</taxon>
        <taxon>Dikarya</taxon>
        <taxon>Ascomycota</taxon>
        <taxon>Pezizomycotina</taxon>
        <taxon>Sordariomycetes</taxon>
        <taxon>Sordariomycetidae</taxon>
        <taxon>Thyridiales</taxon>
        <taxon>Thyridiaceae</taxon>
        <taxon>Thyridium</taxon>
    </lineage>
</organism>
<name>A0A507ANP7_9PEZI</name>
<dbReference type="PANTHER" id="PTHR23508">
    <property type="entry name" value="CARBOXYLIC ACID TRANSPORTER PROTEIN HOMOLOG"/>
    <property type="match status" value="1"/>
</dbReference>
<dbReference type="InterPro" id="IPR005828">
    <property type="entry name" value="MFS_sugar_transport-like"/>
</dbReference>
<dbReference type="GO" id="GO:0035879">
    <property type="term" value="P:plasma membrane lactate transport"/>
    <property type="evidence" value="ECO:0007669"/>
    <property type="project" value="TreeGrafter"/>
</dbReference>
<evidence type="ECO:0000259" key="7">
    <source>
        <dbReference type="PROSITE" id="PS50850"/>
    </source>
</evidence>
<dbReference type="PANTHER" id="PTHR23508:SF10">
    <property type="entry name" value="CARBOXYLIC ACID TRANSPORTER PROTEIN HOMOLOG"/>
    <property type="match status" value="1"/>
</dbReference>
<evidence type="ECO:0000313" key="8">
    <source>
        <dbReference type="EMBL" id="TPX08004.1"/>
    </source>
</evidence>
<dbReference type="CDD" id="cd17316">
    <property type="entry name" value="MFS_SV2_like"/>
    <property type="match status" value="1"/>
</dbReference>
<dbReference type="Proteomes" id="UP000319257">
    <property type="component" value="Unassembled WGS sequence"/>
</dbReference>
<comment type="subcellular location">
    <subcellularLocation>
        <location evidence="1">Membrane</location>
        <topology evidence="1">Multi-pass membrane protein</topology>
    </subcellularLocation>
</comment>
<evidence type="ECO:0000256" key="1">
    <source>
        <dbReference type="ARBA" id="ARBA00004141"/>
    </source>
</evidence>
<feature type="transmembrane region" description="Helical" evidence="6">
    <location>
        <begin position="113"/>
        <end position="135"/>
    </location>
</feature>
<dbReference type="Pfam" id="PF00083">
    <property type="entry name" value="Sugar_tr"/>
    <property type="match status" value="1"/>
</dbReference>
<evidence type="ECO:0000256" key="3">
    <source>
        <dbReference type="ARBA" id="ARBA00022989"/>
    </source>
</evidence>
<comment type="caution">
    <text evidence="8">The sequence shown here is derived from an EMBL/GenBank/DDBJ whole genome shotgun (WGS) entry which is preliminary data.</text>
</comment>
<feature type="transmembrane region" description="Helical" evidence="6">
    <location>
        <begin position="481"/>
        <end position="500"/>
    </location>
</feature>